<name>A0A644ZUR5_9ZZZZ</name>
<proteinExistence type="predicted"/>
<evidence type="ECO:0000313" key="1">
    <source>
        <dbReference type="EMBL" id="MPM44466.1"/>
    </source>
</evidence>
<reference evidence="1" key="1">
    <citation type="submission" date="2019-08" db="EMBL/GenBank/DDBJ databases">
        <authorList>
            <person name="Kucharzyk K."/>
            <person name="Murdoch R.W."/>
            <person name="Higgins S."/>
            <person name="Loffler F."/>
        </authorList>
    </citation>
    <scope>NUCLEOTIDE SEQUENCE</scope>
</reference>
<sequence length="104" mass="11748">MIYYKINTLLLSIGHAECNITEFFTLSDTTLISGQIKIIAGQALSACNHFADGTLNKHKVITGFVNNIFHIRDKVSRHDISRVVACGETNCFRMTTEVCDHRRF</sequence>
<comment type="caution">
    <text evidence="1">The sequence shown here is derived from an EMBL/GenBank/DDBJ whole genome shotgun (WGS) entry which is preliminary data.</text>
</comment>
<accession>A0A644ZUR5</accession>
<organism evidence="1">
    <name type="scientific">bioreactor metagenome</name>
    <dbReference type="NCBI Taxonomy" id="1076179"/>
    <lineage>
        <taxon>unclassified sequences</taxon>
        <taxon>metagenomes</taxon>
        <taxon>ecological metagenomes</taxon>
    </lineage>
</organism>
<gene>
    <name evidence="1" type="ORF">SDC9_91144</name>
</gene>
<dbReference type="EMBL" id="VSSQ01010488">
    <property type="protein sequence ID" value="MPM44466.1"/>
    <property type="molecule type" value="Genomic_DNA"/>
</dbReference>
<dbReference type="AlphaFoldDB" id="A0A644ZUR5"/>
<protein>
    <submittedName>
        <fullName evidence="1">Uncharacterized protein</fullName>
    </submittedName>
</protein>